<dbReference type="GO" id="GO:0009307">
    <property type="term" value="P:DNA restriction-modification system"/>
    <property type="evidence" value="ECO:0007669"/>
    <property type="project" value="UniProtKB-KW"/>
</dbReference>
<accession>A0A806DKT2</accession>
<dbReference type="InterPro" id="IPR029063">
    <property type="entry name" value="SAM-dependent_MTases_sf"/>
</dbReference>
<dbReference type="InterPro" id="IPR002941">
    <property type="entry name" value="DNA_methylase_N4/N6"/>
</dbReference>
<keyword evidence="4" id="KW-0949">S-adenosyl-L-methionine</keyword>
<keyword evidence="2 10" id="KW-0489">Methyltransferase</keyword>
<evidence type="ECO:0000256" key="8">
    <source>
        <dbReference type="RuleBase" id="RU362026"/>
    </source>
</evidence>
<name>A0A806DKT2_MEIRD</name>
<dbReference type="Pfam" id="PF01555">
    <property type="entry name" value="N6_N4_Mtase"/>
    <property type="match status" value="1"/>
</dbReference>
<dbReference type="AlphaFoldDB" id="A0A806DKT2"/>
<dbReference type="SUPFAM" id="SSF53335">
    <property type="entry name" value="S-adenosyl-L-methionine-dependent methyltransferases"/>
    <property type="match status" value="1"/>
</dbReference>
<comment type="similarity">
    <text evidence="1">Belongs to the N(4)/N(6)-methyltransferase family. N(4) subfamily.</text>
</comment>
<dbReference type="PROSITE" id="PS00093">
    <property type="entry name" value="N4_MTASE"/>
    <property type="match status" value="1"/>
</dbReference>
<keyword evidence="11" id="KW-1185">Reference proteome</keyword>
<dbReference type="InterPro" id="IPR001091">
    <property type="entry name" value="RM_Methyltransferase"/>
</dbReference>
<evidence type="ECO:0000256" key="6">
    <source>
        <dbReference type="ARBA" id="ARBA00023125"/>
    </source>
</evidence>
<dbReference type="Proteomes" id="UP000006655">
    <property type="component" value="Chromosome"/>
</dbReference>
<dbReference type="EMBL" id="CP001743">
    <property type="protein sequence ID" value="ADD29149.1"/>
    <property type="molecule type" value="Genomic_DNA"/>
</dbReference>
<dbReference type="InterPro" id="IPR017985">
    <property type="entry name" value="MeTrfase_CN4_CS"/>
</dbReference>
<evidence type="ECO:0000256" key="7">
    <source>
        <dbReference type="ARBA" id="ARBA00049120"/>
    </source>
</evidence>
<dbReference type="PRINTS" id="PR00508">
    <property type="entry name" value="S21N4MTFRASE"/>
</dbReference>
<keyword evidence="5" id="KW-0680">Restriction system</keyword>
<evidence type="ECO:0000256" key="5">
    <source>
        <dbReference type="ARBA" id="ARBA00022747"/>
    </source>
</evidence>
<evidence type="ECO:0000313" key="10">
    <source>
        <dbReference type="EMBL" id="ADD29149.1"/>
    </source>
</evidence>
<dbReference type="GO" id="GO:0015667">
    <property type="term" value="F:site-specific DNA-methyltransferase (cytosine-N4-specific) activity"/>
    <property type="evidence" value="ECO:0007669"/>
    <property type="project" value="UniProtKB-EC"/>
</dbReference>
<evidence type="ECO:0000256" key="3">
    <source>
        <dbReference type="ARBA" id="ARBA00022679"/>
    </source>
</evidence>
<protein>
    <recommendedName>
        <fullName evidence="8">Methyltransferase</fullName>
        <ecNumber evidence="8">2.1.1.-</ecNumber>
    </recommendedName>
</protein>
<evidence type="ECO:0000256" key="4">
    <source>
        <dbReference type="ARBA" id="ARBA00022691"/>
    </source>
</evidence>
<evidence type="ECO:0000313" key="11">
    <source>
        <dbReference type="Proteomes" id="UP000006655"/>
    </source>
</evidence>
<feature type="domain" description="DNA methylase N-4/N-6" evidence="9">
    <location>
        <begin position="40"/>
        <end position="264"/>
    </location>
</feature>
<organism evidence="10 11">
    <name type="scientific">Meiothermus ruber (strain ATCC 35948 / DSM 1279 / VKM B-1258 / 21)</name>
    <name type="common">Thermus ruber</name>
    <dbReference type="NCBI Taxonomy" id="504728"/>
    <lineage>
        <taxon>Bacteria</taxon>
        <taxon>Thermotogati</taxon>
        <taxon>Deinococcota</taxon>
        <taxon>Deinococci</taxon>
        <taxon>Thermales</taxon>
        <taxon>Thermaceae</taxon>
        <taxon>Meiothermus</taxon>
    </lineage>
</organism>
<dbReference type="GO" id="GO:0032259">
    <property type="term" value="P:methylation"/>
    <property type="evidence" value="ECO:0007669"/>
    <property type="project" value="UniProtKB-KW"/>
</dbReference>
<gene>
    <name evidence="10" type="ordered locus">Mrub_2398</name>
</gene>
<evidence type="ECO:0000256" key="2">
    <source>
        <dbReference type="ARBA" id="ARBA00022603"/>
    </source>
</evidence>
<dbReference type="GO" id="GO:0003677">
    <property type="term" value="F:DNA binding"/>
    <property type="evidence" value="ECO:0007669"/>
    <property type="project" value="UniProtKB-KW"/>
</dbReference>
<keyword evidence="6" id="KW-0238">DNA-binding</keyword>
<dbReference type="KEGG" id="mrb:Mrub_2398"/>
<dbReference type="GO" id="GO:0008170">
    <property type="term" value="F:N-methyltransferase activity"/>
    <property type="evidence" value="ECO:0007669"/>
    <property type="project" value="InterPro"/>
</dbReference>
<sequence>MISRAMTELSIKNRFDSEAYVVIYPGDCTELLKQIPDASISLVITSPPYNIGKPYESRKALDAYLAWQEGVVKESVRVLKPTGSLVWQVGNYVDNGEILPLDMLLFPIFTNLGLKLRNRIVWAFEHGLHAKRRFSGRYEVALWFTKTDEYTFNLDSVRVPQKYPNKKHFKGPKKGELSGNPLGKNPGDVWVFPNVKANHVEKTGHPAQYPVELVERFVLALTEEDDWVLDPFGGSGTTLIAALMHRRRGAMAEIIPDYVEIAQQRLREAWEGRLRVRPMEREVYDPSGKGAYIPPRAVDLQAIWNPPLLVEPK</sequence>
<comment type="catalytic activity">
    <reaction evidence="7">
        <text>a 2'-deoxycytidine in DNA + S-adenosyl-L-methionine = an N(4)-methyl-2'-deoxycytidine in DNA + S-adenosyl-L-homocysteine + H(+)</text>
        <dbReference type="Rhea" id="RHEA:16857"/>
        <dbReference type="Rhea" id="RHEA-COMP:11369"/>
        <dbReference type="Rhea" id="RHEA-COMP:13674"/>
        <dbReference type="ChEBI" id="CHEBI:15378"/>
        <dbReference type="ChEBI" id="CHEBI:57856"/>
        <dbReference type="ChEBI" id="CHEBI:59789"/>
        <dbReference type="ChEBI" id="CHEBI:85452"/>
        <dbReference type="ChEBI" id="CHEBI:137933"/>
        <dbReference type="EC" id="2.1.1.113"/>
    </reaction>
</comment>
<dbReference type="Gene3D" id="3.40.50.150">
    <property type="entry name" value="Vaccinia Virus protein VP39"/>
    <property type="match status" value="1"/>
</dbReference>
<dbReference type="EC" id="2.1.1.-" evidence="8"/>
<reference evidence="10 11" key="1">
    <citation type="journal article" date="2010" name="Stand. Genomic Sci.">
        <title>Complete genome sequence of Meiothermus ruber type strain (21).</title>
        <authorList>
            <person name="Tindall B.J."/>
            <person name="Sikorski J."/>
            <person name="Lucas S."/>
            <person name="Goltsman E."/>
            <person name="Copeland A."/>
            <person name="Glavina Del Rio T."/>
            <person name="Nolan M."/>
            <person name="Tice H."/>
            <person name="Cheng J.F."/>
            <person name="Han C."/>
            <person name="Pitluck S."/>
            <person name="Liolios K."/>
            <person name="Ivanova N."/>
            <person name="Mavromatis K."/>
            <person name="Ovchinnikova G."/>
            <person name="Pati A."/>
            <person name="Fahnrich R."/>
            <person name="Goodwin L."/>
            <person name="Chen A."/>
            <person name="Palaniappan K."/>
            <person name="Land M."/>
            <person name="Hauser L."/>
            <person name="Chang Y.J."/>
            <person name="Jeffries C.D."/>
            <person name="Rohde M."/>
            <person name="Goker M."/>
            <person name="Woyke T."/>
            <person name="Bristow J."/>
            <person name="Eisen J.A."/>
            <person name="Markowitz V."/>
            <person name="Hugenholtz P."/>
            <person name="Kyrpides N.C."/>
            <person name="Klenk H.P."/>
            <person name="Lapidus A."/>
        </authorList>
    </citation>
    <scope>NUCLEOTIDE SEQUENCE [LARGE SCALE GENOMIC DNA]</scope>
    <source>
        <strain evidence="11">ATCC 35948 / DSM 1279 / VKM B-1258 / 21</strain>
    </source>
</reference>
<evidence type="ECO:0000256" key="1">
    <source>
        <dbReference type="ARBA" id="ARBA00010203"/>
    </source>
</evidence>
<evidence type="ECO:0000259" key="9">
    <source>
        <dbReference type="Pfam" id="PF01555"/>
    </source>
</evidence>
<proteinExistence type="inferred from homology"/>
<keyword evidence="3" id="KW-0808">Transferase</keyword>